<comment type="subcellular location">
    <subcellularLocation>
        <location evidence="1">Cell membrane</location>
        <topology evidence="1">Multi-pass membrane protein</topology>
    </subcellularLocation>
</comment>
<name>A0ABR9WHC1_9BACT</name>
<feature type="transmembrane region" description="Helical" evidence="7">
    <location>
        <begin position="351"/>
        <end position="371"/>
    </location>
</feature>
<dbReference type="CDD" id="cd06173">
    <property type="entry name" value="MFS_MefA_like"/>
    <property type="match status" value="1"/>
</dbReference>
<feature type="transmembrane region" description="Helical" evidence="7">
    <location>
        <begin position="317"/>
        <end position="339"/>
    </location>
</feature>
<dbReference type="PROSITE" id="PS50850">
    <property type="entry name" value="MFS"/>
    <property type="match status" value="1"/>
</dbReference>
<dbReference type="Gene3D" id="1.20.1250.20">
    <property type="entry name" value="MFS general substrate transporter like domains"/>
    <property type="match status" value="2"/>
</dbReference>
<evidence type="ECO:0000256" key="4">
    <source>
        <dbReference type="ARBA" id="ARBA00022692"/>
    </source>
</evidence>
<feature type="domain" description="Major facilitator superfamily (MFS) profile" evidence="8">
    <location>
        <begin position="12"/>
        <end position="406"/>
    </location>
</feature>
<dbReference type="PANTHER" id="PTHR23513:SF11">
    <property type="entry name" value="STAPHYLOFERRIN A TRANSPORTER"/>
    <property type="match status" value="1"/>
</dbReference>
<dbReference type="InterPro" id="IPR036259">
    <property type="entry name" value="MFS_trans_sf"/>
</dbReference>
<keyword evidence="3" id="KW-1003">Cell membrane</keyword>
<keyword evidence="2" id="KW-0813">Transport</keyword>
<keyword evidence="6 7" id="KW-0472">Membrane</keyword>
<protein>
    <submittedName>
        <fullName evidence="9">MFS transporter</fullName>
    </submittedName>
</protein>
<feature type="transmembrane region" description="Helical" evidence="7">
    <location>
        <begin position="83"/>
        <end position="102"/>
    </location>
</feature>
<gene>
    <name evidence="9" type="ORF">IEE83_16880</name>
</gene>
<keyword evidence="5 7" id="KW-1133">Transmembrane helix</keyword>
<sequence length="420" mass="46182">MKTDRLTSTFRAFENRNYMLFFCGQSVSQIGTWMQRTAVTWVIYSMTHSAFMLGLAVFAQQFPSFLLSLFGGIVSDRYSRYKILLVTQTASMIQAIMLAVLILNNHYVIWEILTLSVVLGIINAFDVPARQPMVHEMINNKEDLPNALALNSAMVNIARLIGPALSGIVLNEFGAGICFSVNAFSFVAVITSLLLMKLPDFQPPLVKKEVITELLEGFTYLKNTPLIGLVMLMLLVLSLLVLPYDTMMPFFAKIVYNGDAATYGYISSFVGLGAIMGSLFMASIKEVSRLKSVLLISVSILGVGLIVFSRVEYLPAAIPFAVVIGFVSLSPMTAGITLIQMESAPEMRGRVMSYVAMAYFGMLPLGSLLVGTVSQKISAPLTMFCQGILALIIALIFSKFLLKPSEKNNKKSREKSIQSN</sequence>
<accession>A0ABR9WHC1</accession>
<dbReference type="RefSeq" id="WP_194121686.1">
    <property type="nucleotide sequence ID" value="NZ_JACYGY010000001.1"/>
</dbReference>
<evidence type="ECO:0000256" key="1">
    <source>
        <dbReference type="ARBA" id="ARBA00004651"/>
    </source>
</evidence>
<feature type="transmembrane region" description="Helical" evidence="7">
    <location>
        <begin position="377"/>
        <end position="402"/>
    </location>
</feature>
<feature type="transmembrane region" description="Helical" evidence="7">
    <location>
        <begin position="174"/>
        <end position="196"/>
    </location>
</feature>
<keyword evidence="10" id="KW-1185">Reference proteome</keyword>
<evidence type="ECO:0000313" key="10">
    <source>
        <dbReference type="Proteomes" id="UP000634134"/>
    </source>
</evidence>
<comment type="caution">
    <text evidence="9">The sequence shown here is derived from an EMBL/GenBank/DDBJ whole genome shotgun (WGS) entry which is preliminary data.</text>
</comment>
<dbReference type="InterPro" id="IPR020846">
    <property type="entry name" value="MFS_dom"/>
</dbReference>
<evidence type="ECO:0000256" key="5">
    <source>
        <dbReference type="ARBA" id="ARBA00022989"/>
    </source>
</evidence>
<feature type="transmembrane region" description="Helical" evidence="7">
    <location>
        <begin position="50"/>
        <end position="71"/>
    </location>
</feature>
<evidence type="ECO:0000259" key="8">
    <source>
        <dbReference type="PROSITE" id="PS50850"/>
    </source>
</evidence>
<evidence type="ECO:0000256" key="2">
    <source>
        <dbReference type="ARBA" id="ARBA00022448"/>
    </source>
</evidence>
<feature type="transmembrane region" description="Helical" evidence="7">
    <location>
        <begin position="217"/>
        <end position="242"/>
    </location>
</feature>
<feature type="transmembrane region" description="Helical" evidence="7">
    <location>
        <begin position="262"/>
        <end position="281"/>
    </location>
</feature>
<reference evidence="10" key="1">
    <citation type="submission" date="2023-07" db="EMBL/GenBank/DDBJ databases">
        <title>Dyadobacter sp. nov 'subterranea' isolated from contaminted grondwater.</title>
        <authorList>
            <person name="Szabo I."/>
            <person name="Al-Omari J."/>
            <person name="Szerdahelyi S.G."/>
            <person name="Rado J."/>
        </authorList>
    </citation>
    <scope>NUCLEOTIDE SEQUENCE [LARGE SCALE GENOMIC DNA]</scope>
    <source>
        <strain evidence="10">UP-52</strain>
    </source>
</reference>
<dbReference type="EMBL" id="JACYGY010000001">
    <property type="protein sequence ID" value="MBE9463564.1"/>
    <property type="molecule type" value="Genomic_DNA"/>
</dbReference>
<dbReference type="PANTHER" id="PTHR23513">
    <property type="entry name" value="INTEGRAL MEMBRANE EFFLUX PROTEIN-RELATED"/>
    <property type="match status" value="1"/>
</dbReference>
<dbReference type="Pfam" id="PF05977">
    <property type="entry name" value="MFS_3"/>
    <property type="match status" value="1"/>
</dbReference>
<dbReference type="SUPFAM" id="SSF103473">
    <property type="entry name" value="MFS general substrate transporter"/>
    <property type="match status" value="1"/>
</dbReference>
<keyword evidence="4 7" id="KW-0812">Transmembrane</keyword>
<feature type="transmembrane region" description="Helical" evidence="7">
    <location>
        <begin position="293"/>
        <end position="311"/>
    </location>
</feature>
<evidence type="ECO:0000256" key="3">
    <source>
        <dbReference type="ARBA" id="ARBA00022475"/>
    </source>
</evidence>
<dbReference type="InterPro" id="IPR010290">
    <property type="entry name" value="TM_effector"/>
</dbReference>
<evidence type="ECO:0000256" key="7">
    <source>
        <dbReference type="SAM" id="Phobius"/>
    </source>
</evidence>
<evidence type="ECO:0000256" key="6">
    <source>
        <dbReference type="ARBA" id="ARBA00023136"/>
    </source>
</evidence>
<organism evidence="9 10">
    <name type="scientific">Dyadobacter subterraneus</name>
    <dbReference type="NCBI Taxonomy" id="2773304"/>
    <lineage>
        <taxon>Bacteria</taxon>
        <taxon>Pseudomonadati</taxon>
        <taxon>Bacteroidota</taxon>
        <taxon>Cytophagia</taxon>
        <taxon>Cytophagales</taxon>
        <taxon>Spirosomataceae</taxon>
        <taxon>Dyadobacter</taxon>
    </lineage>
</organism>
<dbReference type="Proteomes" id="UP000634134">
    <property type="component" value="Unassembled WGS sequence"/>
</dbReference>
<feature type="transmembrane region" description="Helical" evidence="7">
    <location>
        <begin position="108"/>
        <end position="127"/>
    </location>
</feature>
<evidence type="ECO:0000313" key="9">
    <source>
        <dbReference type="EMBL" id="MBE9463564.1"/>
    </source>
</evidence>
<proteinExistence type="predicted"/>